<keyword evidence="5" id="KW-1185">Reference proteome</keyword>
<dbReference type="Pfam" id="PF01909">
    <property type="entry name" value="NTP_transf_2"/>
    <property type="match status" value="1"/>
</dbReference>
<sequence length="359" mass="41584">MVRQYSFEYRRQHPDMFPEACGTCIPQRRFKRPVDHQRHDRDKHGHCPESFYDYSFRTAGYTRYSALSAAHGTQSHSSTMYRSSVVCNSRELSPPLSPLYDVSKYDLDKFVKDELEPDTAYNLRCCAVVHRLCEFMKNNFPAELRPAQIIKGGSLGKGTAVKGKSDADLVVFLSNPKFDSIPVLQNQMNKILNNMELYLRHGECTIEGQTPHAVKVSVSCHKEHTHDVDILPSVNILDKYSKRAIYQMMKDLNDKEQYFFSAALSPLQMEFVSQRPPKLKSLIRLVKFWRKTSFNESTGKRLPTSYPLEVITISQWLKECGRENFDLRQGFYNVLKALVNYRNLAYVCEDNYKSSDVKR</sequence>
<dbReference type="GO" id="GO:0005829">
    <property type="term" value="C:cytosol"/>
    <property type="evidence" value="ECO:0007669"/>
    <property type="project" value="TreeGrafter"/>
</dbReference>
<dbReference type="AlphaFoldDB" id="A0A8B6EI61"/>
<evidence type="ECO:0000259" key="2">
    <source>
        <dbReference type="Pfam" id="PF01909"/>
    </source>
</evidence>
<dbReference type="GO" id="GO:0016020">
    <property type="term" value="C:membrane"/>
    <property type="evidence" value="ECO:0007669"/>
    <property type="project" value="TreeGrafter"/>
</dbReference>
<dbReference type="PANTHER" id="PTHR11258">
    <property type="entry name" value="2-5 OLIGOADENYLATE SYNTHETASE"/>
    <property type="match status" value="1"/>
</dbReference>
<comment type="similarity">
    <text evidence="1">Belongs to the 2-5A synthase family.</text>
</comment>
<gene>
    <name evidence="4" type="ORF">MGAL_10B058696</name>
</gene>
<dbReference type="SUPFAM" id="SSF81631">
    <property type="entry name" value="PAP/OAS1 substrate-binding domain"/>
    <property type="match status" value="1"/>
</dbReference>
<dbReference type="Gene3D" id="1.10.1410.20">
    <property type="entry name" value="2'-5'-oligoadenylate synthetase 1, domain 2"/>
    <property type="match status" value="1"/>
</dbReference>
<evidence type="ECO:0000313" key="5">
    <source>
        <dbReference type="Proteomes" id="UP000596742"/>
    </source>
</evidence>
<dbReference type="SUPFAM" id="SSF81301">
    <property type="entry name" value="Nucleotidyltransferase"/>
    <property type="match status" value="1"/>
</dbReference>
<dbReference type="OrthoDB" id="415134at2759"/>
<dbReference type="PANTHER" id="PTHR11258:SF11">
    <property type="entry name" value="C2H2-TYPE DOMAIN-CONTAINING PROTEIN"/>
    <property type="match status" value="1"/>
</dbReference>
<reference evidence="4" key="1">
    <citation type="submission" date="2018-11" db="EMBL/GenBank/DDBJ databases">
        <authorList>
            <person name="Alioto T."/>
            <person name="Alioto T."/>
        </authorList>
    </citation>
    <scope>NUCLEOTIDE SEQUENCE</scope>
</reference>
<dbReference type="GO" id="GO:0005654">
    <property type="term" value="C:nucleoplasm"/>
    <property type="evidence" value="ECO:0007669"/>
    <property type="project" value="TreeGrafter"/>
</dbReference>
<organism evidence="4 5">
    <name type="scientific">Mytilus galloprovincialis</name>
    <name type="common">Mediterranean mussel</name>
    <dbReference type="NCBI Taxonomy" id="29158"/>
    <lineage>
        <taxon>Eukaryota</taxon>
        <taxon>Metazoa</taxon>
        <taxon>Spiralia</taxon>
        <taxon>Lophotrochozoa</taxon>
        <taxon>Mollusca</taxon>
        <taxon>Bivalvia</taxon>
        <taxon>Autobranchia</taxon>
        <taxon>Pteriomorphia</taxon>
        <taxon>Mytilida</taxon>
        <taxon>Mytiloidea</taxon>
        <taxon>Mytilidae</taxon>
        <taxon>Mytilinae</taxon>
        <taxon>Mytilus</taxon>
    </lineage>
</organism>
<evidence type="ECO:0000313" key="4">
    <source>
        <dbReference type="EMBL" id="VDI35290.1"/>
    </source>
</evidence>
<dbReference type="Pfam" id="PF10421">
    <property type="entry name" value="OAS1_C"/>
    <property type="match status" value="1"/>
</dbReference>
<evidence type="ECO:0000259" key="3">
    <source>
        <dbReference type="Pfam" id="PF10421"/>
    </source>
</evidence>
<comment type="caution">
    <text evidence="4">The sequence shown here is derived from an EMBL/GenBank/DDBJ whole genome shotgun (WGS) entry which is preliminary data.</text>
</comment>
<keyword evidence="4" id="KW-0808">Transferase</keyword>
<dbReference type="InterPro" id="IPR018952">
    <property type="entry name" value="2-5-oligoAdlate_synth_1_dom2/C"/>
</dbReference>
<dbReference type="PROSITE" id="PS50152">
    <property type="entry name" value="25A_SYNTH_3"/>
    <property type="match status" value="1"/>
</dbReference>
<accession>A0A8B6EI61</accession>
<name>A0A8B6EI61_MYTGA</name>
<dbReference type="Proteomes" id="UP000596742">
    <property type="component" value="Unassembled WGS sequence"/>
</dbReference>
<dbReference type="InterPro" id="IPR002934">
    <property type="entry name" value="Polymerase_NTP_transf_dom"/>
</dbReference>
<keyword evidence="4" id="KW-0548">Nucleotidyltransferase</keyword>
<dbReference type="Gene3D" id="3.30.460.10">
    <property type="entry name" value="Beta Polymerase, domain 2"/>
    <property type="match status" value="1"/>
</dbReference>
<dbReference type="InterPro" id="IPR043519">
    <property type="entry name" value="NT_sf"/>
</dbReference>
<proteinExistence type="inferred from homology"/>
<evidence type="ECO:0000256" key="1">
    <source>
        <dbReference type="ARBA" id="ARBA00009526"/>
    </source>
</evidence>
<feature type="domain" description="2'-5'-oligoadenylate synthetase 1" evidence="3">
    <location>
        <begin position="244"/>
        <end position="356"/>
    </location>
</feature>
<dbReference type="GO" id="GO:0001730">
    <property type="term" value="F:2'-5'-oligoadenylate synthetase activity"/>
    <property type="evidence" value="ECO:0007669"/>
    <property type="project" value="UniProtKB-EC"/>
</dbReference>
<dbReference type="EMBL" id="UYJE01005227">
    <property type="protein sequence ID" value="VDI35290.1"/>
    <property type="molecule type" value="Genomic_DNA"/>
</dbReference>
<protein>
    <submittedName>
        <fullName evidence="4">2'-5'-oligoadenylate synthetase</fullName>
        <ecNumber evidence="4">2.7.7.84</ecNumber>
    </submittedName>
</protein>
<dbReference type="GO" id="GO:0003725">
    <property type="term" value="F:double-stranded RNA binding"/>
    <property type="evidence" value="ECO:0007669"/>
    <property type="project" value="TreeGrafter"/>
</dbReference>
<feature type="domain" description="Polymerase nucleotidyl transferase" evidence="2">
    <location>
        <begin position="134"/>
        <end position="179"/>
    </location>
</feature>
<dbReference type="EC" id="2.7.7.84" evidence="4"/>